<reference evidence="1" key="1">
    <citation type="submission" date="2018-06" db="EMBL/GenBank/DDBJ databases">
        <authorList>
            <person name="Zhirakovskaya E."/>
        </authorList>
    </citation>
    <scope>NUCLEOTIDE SEQUENCE</scope>
</reference>
<protein>
    <submittedName>
        <fullName evidence="1">Uncharacterized protein</fullName>
    </submittedName>
</protein>
<sequence length="34" mass="4370">MKKYRLIIHERVKEDIRRNAKWWEEHYSAKQAQK</sequence>
<name>A0A3B1DIN9_9ZZZZ</name>
<accession>A0A3B1DIN9</accession>
<organism evidence="1">
    <name type="scientific">hydrothermal vent metagenome</name>
    <dbReference type="NCBI Taxonomy" id="652676"/>
    <lineage>
        <taxon>unclassified sequences</taxon>
        <taxon>metagenomes</taxon>
        <taxon>ecological metagenomes</taxon>
    </lineage>
</organism>
<dbReference type="EMBL" id="UOGL01000459">
    <property type="protein sequence ID" value="VAX40552.1"/>
    <property type="molecule type" value="Genomic_DNA"/>
</dbReference>
<evidence type="ECO:0000313" key="1">
    <source>
        <dbReference type="EMBL" id="VAX40552.1"/>
    </source>
</evidence>
<proteinExistence type="predicted"/>
<dbReference type="AlphaFoldDB" id="A0A3B1DIN9"/>
<gene>
    <name evidence="1" type="ORF">MNBD_PLANCTO02-1990</name>
</gene>